<dbReference type="EMBL" id="JARAOO010000014">
    <property type="protein sequence ID" value="KAJ7944987.1"/>
    <property type="molecule type" value="Genomic_DNA"/>
</dbReference>
<keyword evidence="6" id="KW-0406">Ion transport</keyword>
<gene>
    <name evidence="9" type="ORF">O6P43_034295</name>
</gene>
<dbReference type="PANTHER" id="PTHR31086">
    <property type="entry name" value="ALUMINUM-ACTIVATED MALATE TRANSPORTER 10"/>
    <property type="match status" value="1"/>
</dbReference>
<keyword evidence="3" id="KW-0813">Transport</keyword>
<comment type="similarity">
    <text evidence="2">Belongs to the aromatic acid exporter (TC 2.A.85) family.</text>
</comment>
<dbReference type="KEGG" id="qsa:O6P43_034295"/>
<evidence type="ECO:0000256" key="6">
    <source>
        <dbReference type="ARBA" id="ARBA00023065"/>
    </source>
</evidence>
<evidence type="ECO:0000313" key="9">
    <source>
        <dbReference type="EMBL" id="KAJ7944987.1"/>
    </source>
</evidence>
<dbReference type="GO" id="GO:0015743">
    <property type="term" value="P:malate transport"/>
    <property type="evidence" value="ECO:0007669"/>
    <property type="project" value="InterPro"/>
</dbReference>
<dbReference type="InterPro" id="IPR020966">
    <property type="entry name" value="ALMT"/>
</dbReference>
<keyword evidence="5" id="KW-1133">Transmembrane helix</keyword>
<keyword evidence="8" id="KW-0407">Ion channel</keyword>
<evidence type="ECO:0000313" key="10">
    <source>
        <dbReference type="Proteomes" id="UP001163823"/>
    </source>
</evidence>
<accession>A0AAD7KSM7</accession>
<keyword evidence="7" id="KW-0472">Membrane</keyword>
<dbReference type="AlphaFoldDB" id="A0AAD7KSM7"/>
<evidence type="ECO:0000256" key="5">
    <source>
        <dbReference type="ARBA" id="ARBA00022989"/>
    </source>
</evidence>
<comment type="subcellular location">
    <subcellularLocation>
        <location evidence="1">Membrane</location>
        <topology evidence="1">Multi-pass membrane protein</topology>
    </subcellularLocation>
</comment>
<dbReference type="GO" id="GO:0016020">
    <property type="term" value="C:membrane"/>
    <property type="evidence" value="ECO:0007669"/>
    <property type="project" value="UniProtKB-SubCell"/>
</dbReference>
<evidence type="ECO:0000256" key="4">
    <source>
        <dbReference type="ARBA" id="ARBA00022692"/>
    </source>
</evidence>
<evidence type="ECO:0000256" key="1">
    <source>
        <dbReference type="ARBA" id="ARBA00004141"/>
    </source>
</evidence>
<dbReference type="GO" id="GO:0034220">
    <property type="term" value="P:monoatomic ion transmembrane transport"/>
    <property type="evidence" value="ECO:0007669"/>
    <property type="project" value="UniProtKB-KW"/>
</dbReference>
<sequence>MAKRVASKLTSLQLPKVNYLIRQEIRNLEQVMLVSHLKRGFREYGTFARKIPPEGSYFINEIVATICADRNRSVICNNSWRIDICFCYPIWAGEQLHKELVKNFNSVADSLEECVKKYLEDRGSEHPEFSTTVMDEFPDEPAYTRCRSTFNSAAKLESLADSAKWEPPHGRFQHFFYPWAQYVKVGAVLKYCSYEVMALHGVLHSEIQV</sequence>
<keyword evidence="4" id="KW-0812">Transmembrane</keyword>
<proteinExistence type="inferred from homology"/>
<organism evidence="9 10">
    <name type="scientific">Quillaja saponaria</name>
    <name type="common">Soap bark tree</name>
    <dbReference type="NCBI Taxonomy" id="32244"/>
    <lineage>
        <taxon>Eukaryota</taxon>
        <taxon>Viridiplantae</taxon>
        <taxon>Streptophyta</taxon>
        <taxon>Embryophyta</taxon>
        <taxon>Tracheophyta</taxon>
        <taxon>Spermatophyta</taxon>
        <taxon>Magnoliopsida</taxon>
        <taxon>eudicotyledons</taxon>
        <taxon>Gunneridae</taxon>
        <taxon>Pentapetalae</taxon>
        <taxon>rosids</taxon>
        <taxon>fabids</taxon>
        <taxon>Fabales</taxon>
        <taxon>Quillajaceae</taxon>
        <taxon>Quillaja</taxon>
    </lineage>
</organism>
<dbReference type="Pfam" id="PF11744">
    <property type="entry name" value="ALMT"/>
    <property type="match status" value="1"/>
</dbReference>
<evidence type="ECO:0000256" key="2">
    <source>
        <dbReference type="ARBA" id="ARBA00007079"/>
    </source>
</evidence>
<evidence type="ECO:0000256" key="3">
    <source>
        <dbReference type="ARBA" id="ARBA00022448"/>
    </source>
</evidence>
<protein>
    <submittedName>
        <fullName evidence="9">Aluminum-activated malate transporter</fullName>
    </submittedName>
</protein>
<keyword evidence="10" id="KW-1185">Reference proteome</keyword>
<dbReference type="Proteomes" id="UP001163823">
    <property type="component" value="Chromosome 14"/>
</dbReference>
<evidence type="ECO:0000256" key="8">
    <source>
        <dbReference type="ARBA" id="ARBA00023303"/>
    </source>
</evidence>
<evidence type="ECO:0000256" key="7">
    <source>
        <dbReference type="ARBA" id="ARBA00023136"/>
    </source>
</evidence>
<reference evidence="9" key="1">
    <citation type="journal article" date="2023" name="Science">
        <title>Elucidation of the pathway for biosynthesis of saponin adjuvants from the soapbark tree.</title>
        <authorList>
            <person name="Reed J."/>
            <person name="Orme A."/>
            <person name="El-Demerdash A."/>
            <person name="Owen C."/>
            <person name="Martin L.B.B."/>
            <person name="Misra R.C."/>
            <person name="Kikuchi S."/>
            <person name="Rejzek M."/>
            <person name="Martin A.C."/>
            <person name="Harkess A."/>
            <person name="Leebens-Mack J."/>
            <person name="Louveau T."/>
            <person name="Stephenson M.J."/>
            <person name="Osbourn A."/>
        </authorList>
    </citation>
    <scope>NUCLEOTIDE SEQUENCE</scope>
    <source>
        <strain evidence="9">S10</strain>
    </source>
</reference>
<comment type="caution">
    <text evidence="9">The sequence shown here is derived from an EMBL/GenBank/DDBJ whole genome shotgun (WGS) entry which is preliminary data.</text>
</comment>
<name>A0AAD7KSM7_QUISA</name>